<comment type="caution">
    <text evidence="2">The sequence shown here is derived from an EMBL/GenBank/DDBJ whole genome shotgun (WGS) entry which is preliminary data.</text>
</comment>
<feature type="region of interest" description="Disordered" evidence="1">
    <location>
        <begin position="93"/>
        <end position="121"/>
    </location>
</feature>
<accession>A0AAN9QU59</accession>
<dbReference type="Proteomes" id="UP001374584">
    <property type="component" value="Unassembled WGS sequence"/>
</dbReference>
<proteinExistence type="predicted"/>
<reference evidence="2 3" key="1">
    <citation type="submission" date="2024-01" db="EMBL/GenBank/DDBJ databases">
        <title>The genomes of 5 underutilized Papilionoideae crops provide insights into root nodulation and disease resistanc.</title>
        <authorList>
            <person name="Jiang F."/>
        </authorList>
    </citation>
    <scope>NUCLEOTIDE SEQUENCE [LARGE SCALE GENOMIC DNA]</scope>
    <source>
        <strain evidence="2">JINMINGXINNONG_FW02</strain>
        <tissue evidence="2">Leaves</tissue>
    </source>
</reference>
<protein>
    <submittedName>
        <fullName evidence="2">Uncharacterized protein</fullName>
    </submittedName>
</protein>
<evidence type="ECO:0000313" key="2">
    <source>
        <dbReference type="EMBL" id="KAK7347016.1"/>
    </source>
</evidence>
<name>A0AAN9QU59_PHACN</name>
<organism evidence="2 3">
    <name type="scientific">Phaseolus coccineus</name>
    <name type="common">Scarlet runner bean</name>
    <name type="synonym">Phaseolus multiflorus</name>
    <dbReference type="NCBI Taxonomy" id="3886"/>
    <lineage>
        <taxon>Eukaryota</taxon>
        <taxon>Viridiplantae</taxon>
        <taxon>Streptophyta</taxon>
        <taxon>Embryophyta</taxon>
        <taxon>Tracheophyta</taxon>
        <taxon>Spermatophyta</taxon>
        <taxon>Magnoliopsida</taxon>
        <taxon>eudicotyledons</taxon>
        <taxon>Gunneridae</taxon>
        <taxon>Pentapetalae</taxon>
        <taxon>rosids</taxon>
        <taxon>fabids</taxon>
        <taxon>Fabales</taxon>
        <taxon>Fabaceae</taxon>
        <taxon>Papilionoideae</taxon>
        <taxon>50 kb inversion clade</taxon>
        <taxon>NPAAA clade</taxon>
        <taxon>indigoferoid/millettioid clade</taxon>
        <taxon>Phaseoleae</taxon>
        <taxon>Phaseolus</taxon>
    </lineage>
</organism>
<gene>
    <name evidence="2" type="ORF">VNO80_21540</name>
</gene>
<evidence type="ECO:0000256" key="1">
    <source>
        <dbReference type="SAM" id="MobiDB-lite"/>
    </source>
</evidence>
<dbReference type="EMBL" id="JAYMYR010000008">
    <property type="protein sequence ID" value="KAK7347016.1"/>
    <property type="molecule type" value="Genomic_DNA"/>
</dbReference>
<dbReference type="AlphaFoldDB" id="A0AAN9QU59"/>
<sequence length="121" mass="13484">MQMLVSFYARKMLSTIMDAVSLSQLKNTDAEYDNLMGRLFEGTLEGIFGRKLPRKREGRMGLLQIGKTDMVQCCSMWQQVFVVNAGEESHAAARSDAAVSAEEENEFVVSAEGNADMTQQH</sequence>
<keyword evidence="3" id="KW-1185">Reference proteome</keyword>
<evidence type="ECO:0000313" key="3">
    <source>
        <dbReference type="Proteomes" id="UP001374584"/>
    </source>
</evidence>